<dbReference type="Proteomes" id="UP000515663">
    <property type="component" value="Chromosome"/>
</dbReference>
<evidence type="ECO:0000313" key="3">
    <source>
        <dbReference type="EMBL" id="QMT02049.1"/>
    </source>
</evidence>
<gene>
    <name evidence="3" type="ORF">H1R19_02360</name>
</gene>
<feature type="region of interest" description="Disordered" evidence="1">
    <location>
        <begin position="172"/>
        <end position="191"/>
    </location>
</feature>
<dbReference type="AlphaFoldDB" id="A0A7D7QY09"/>
<protein>
    <submittedName>
        <fullName evidence="3">Uncharacterized protein</fullName>
    </submittedName>
</protein>
<evidence type="ECO:0000256" key="1">
    <source>
        <dbReference type="SAM" id="MobiDB-lite"/>
    </source>
</evidence>
<evidence type="ECO:0000313" key="4">
    <source>
        <dbReference type="Proteomes" id="UP000515663"/>
    </source>
</evidence>
<keyword evidence="2" id="KW-0732">Signal</keyword>
<evidence type="ECO:0000256" key="2">
    <source>
        <dbReference type="SAM" id="SignalP"/>
    </source>
</evidence>
<feature type="signal peptide" evidence="2">
    <location>
        <begin position="1"/>
        <end position="26"/>
    </location>
</feature>
<organism evidence="3 4">
    <name type="scientific">Gordonia jinghuaiqii</name>
    <dbReference type="NCBI Taxonomy" id="2758710"/>
    <lineage>
        <taxon>Bacteria</taxon>
        <taxon>Bacillati</taxon>
        <taxon>Actinomycetota</taxon>
        <taxon>Actinomycetes</taxon>
        <taxon>Mycobacteriales</taxon>
        <taxon>Gordoniaceae</taxon>
        <taxon>Gordonia</taxon>
    </lineage>
</organism>
<reference evidence="4" key="1">
    <citation type="submission" date="2020-07" db="EMBL/GenBank/DDBJ databases">
        <title>novel species isolated from the respiratory tract of Marmot.</title>
        <authorList>
            <person name="Zhang G."/>
        </authorList>
    </citation>
    <scope>NUCLEOTIDE SEQUENCE [LARGE SCALE GENOMIC DNA]</scope>
    <source>
        <strain evidence="4">686</strain>
    </source>
</reference>
<feature type="chain" id="PRO_5039016330" evidence="2">
    <location>
        <begin position="27"/>
        <end position="191"/>
    </location>
</feature>
<name>A0A7D7QY09_9ACTN</name>
<dbReference type="KEGG" id="gji:H1R19_02360"/>
<accession>A0A7D7QY09</accession>
<proteinExistence type="predicted"/>
<dbReference type="EMBL" id="CP059491">
    <property type="protein sequence ID" value="QMT02049.1"/>
    <property type="molecule type" value="Genomic_DNA"/>
</dbReference>
<sequence length="191" mass="18860">MRIPRHIGVAAAAVASAVTLLMGAGAGDASALTVDPSKFGHTASLTAGVLSVAVTNSTARSVRCQLSVHREADSTQLTTTVDAVNAELARTVLTAAGAANLAALRSSVAAGALATLWTDKTIEASATSSASWNSGRTDSSYVIYQDCASTDSLLGLPTGVGAAQVYTVTGTGEPVDAPGSTGSLGSLIPGL</sequence>
<keyword evidence="4" id="KW-1185">Reference proteome</keyword>
<dbReference type="RefSeq" id="WP_219850466.1">
    <property type="nucleotide sequence ID" value="NZ_CP059491.1"/>
</dbReference>